<proteinExistence type="predicted"/>
<gene>
    <name evidence="2" type="ORF">EMA8858_01789</name>
</gene>
<keyword evidence="1" id="KW-1133">Transmembrane helix</keyword>
<protein>
    <recommendedName>
        <fullName evidence="4">MetS family NSS transporter small subunit</fullName>
    </recommendedName>
</protein>
<dbReference type="EMBL" id="CAKLPY010000001">
    <property type="protein sequence ID" value="CAH0995664.1"/>
    <property type="molecule type" value="Genomic_DNA"/>
</dbReference>
<organism evidence="2 3">
    <name type="scientific">Emticicia aquatica</name>
    <dbReference type="NCBI Taxonomy" id="1681835"/>
    <lineage>
        <taxon>Bacteria</taxon>
        <taxon>Pseudomonadati</taxon>
        <taxon>Bacteroidota</taxon>
        <taxon>Cytophagia</taxon>
        <taxon>Cytophagales</taxon>
        <taxon>Leadbetterellaceae</taxon>
        <taxon>Emticicia</taxon>
    </lineage>
</organism>
<evidence type="ECO:0000313" key="3">
    <source>
        <dbReference type="Proteomes" id="UP000837932"/>
    </source>
</evidence>
<evidence type="ECO:0000313" key="2">
    <source>
        <dbReference type="EMBL" id="CAH0995664.1"/>
    </source>
</evidence>
<accession>A0ABN8ERY1</accession>
<keyword evidence="1" id="KW-0812">Transmembrane</keyword>
<keyword evidence="3" id="KW-1185">Reference proteome</keyword>
<reference evidence="2" key="1">
    <citation type="submission" date="2021-12" db="EMBL/GenBank/DDBJ databases">
        <authorList>
            <person name="Rodrigo-Torres L."/>
            <person name="Arahal R. D."/>
            <person name="Lucena T."/>
        </authorList>
    </citation>
    <scope>NUCLEOTIDE SEQUENCE</scope>
    <source>
        <strain evidence="2">CECT 8858</strain>
    </source>
</reference>
<dbReference type="Proteomes" id="UP000837932">
    <property type="component" value="Unassembled WGS sequence"/>
</dbReference>
<evidence type="ECO:0000256" key="1">
    <source>
        <dbReference type="SAM" id="Phobius"/>
    </source>
</evidence>
<comment type="caution">
    <text evidence="2">The sequence shown here is derived from an EMBL/GenBank/DDBJ whole genome shotgun (WGS) entry which is preliminary data.</text>
</comment>
<keyword evidence="1" id="KW-0472">Membrane</keyword>
<name>A0ABN8ERY1_9BACT</name>
<evidence type="ECO:0008006" key="4">
    <source>
        <dbReference type="Google" id="ProtNLM"/>
    </source>
</evidence>
<sequence length="34" mass="3889">MTTFYIVGAVIILHFLIGFGYLIYKLNGPKNKDK</sequence>
<feature type="transmembrane region" description="Helical" evidence="1">
    <location>
        <begin position="6"/>
        <end position="24"/>
    </location>
</feature>